<dbReference type="Pfam" id="PF00664">
    <property type="entry name" value="ABC_membrane"/>
    <property type="match status" value="1"/>
</dbReference>
<feature type="compositionally biased region" description="Low complexity" evidence="7">
    <location>
        <begin position="647"/>
        <end position="668"/>
    </location>
</feature>
<evidence type="ECO:0000313" key="11">
    <source>
        <dbReference type="EMBL" id="SFN00802.1"/>
    </source>
</evidence>
<feature type="transmembrane region" description="Helical" evidence="8">
    <location>
        <begin position="235"/>
        <end position="254"/>
    </location>
</feature>
<comment type="subcellular location">
    <subcellularLocation>
        <location evidence="1">Cell membrane</location>
        <topology evidence="1">Multi-pass membrane protein</topology>
    </subcellularLocation>
</comment>
<feature type="domain" description="ABC transmembrane type-1" evidence="10">
    <location>
        <begin position="713"/>
        <end position="963"/>
    </location>
</feature>
<keyword evidence="6 8" id="KW-0472">Membrane</keyword>
<dbReference type="RefSeq" id="WP_218162704.1">
    <property type="nucleotide sequence ID" value="NZ_FOUY01000006.1"/>
</dbReference>
<dbReference type="Proteomes" id="UP000199614">
    <property type="component" value="Unassembled WGS sequence"/>
</dbReference>
<dbReference type="InterPro" id="IPR039421">
    <property type="entry name" value="Type_1_exporter"/>
</dbReference>
<dbReference type="GO" id="GO:0005524">
    <property type="term" value="F:ATP binding"/>
    <property type="evidence" value="ECO:0007669"/>
    <property type="project" value="UniProtKB-KW"/>
</dbReference>
<dbReference type="InterPro" id="IPR036640">
    <property type="entry name" value="ABC1_TM_sf"/>
</dbReference>
<feature type="transmembrane region" description="Helical" evidence="8">
    <location>
        <begin position="707"/>
        <end position="733"/>
    </location>
</feature>
<reference evidence="11 12" key="1">
    <citation type="submission" date="2016-10" db="EMBL/GenBank/DDBJ databases">
        <authorList>
            <person name="de Groot N.N."/>
        </authorList>
    </citation>
    <scope>NUCLEOTIDE SEQUENCE [LARGE SCALE GENOMIC DNA]</scope>
    <source>
        <strain evidence="11 12">CGMCC 4.1877</strain>
    </source>
</reference>
<keyword evidence="12" id="KW-1185">Reference proteome</keyword>
<feature type="transmembrane region" description="Helical" evidence="8">
    <location>
        <begin position="952"/>
        <end position="977"/>
    </location>
</feature>
<feature type="compositionally biased region" description="Low complexity" evidence="7">
    <location>
        <begin position="620"/>
        <end position="637"/>
    </location>
</feature>
<dbReference type="GO" id="GO:0005886">
    <property type="term" value="C:plasma membrane"/>
    <property type="evidence" value="ECO:0007669"/>
    <property type="project" value="UniProtKB-SubCell"/>
</dbReference>
<feature type="compositionally biased region" description="Basic and acidic residues" evidence="7">
    <location>
        <begin position="576"/>
        <end position="588"/>
    </location>
</feature>
<keyword evidence="4" id="KW-0067">ATP-binding</keyword>
<dbReference type="GO" id="GO:0034040">
    <property type="term" value="F:ATPase-coupled lipid transmembrane transporter activity"/>
    <property type="evidence" value="ECO:0007669"/>
    <property type="project" value="TreeGrafter"/>
</dbReference>
<evidence type="ECO:0000256" key="7">
    <source>
        <dbReference type="SAM" id="MobiDB-lite"/>
    </source>
</evidence>
<feature type="region of interest" description="Disordered" evidence="7">
    <location>
        <begin position="553"/>
        <end position="686"/>
    </location>
</feature>
<dbReference type="InterPro" id="IPR027417">
    <property type="entry name" value="P-loop_NTPase"/>
</dbReference>
<evidence type="ECO:0000256" key="8">
    <source>
        <dbReference type="SAM" id="Phobius"/>
    </source>
</evidence>
<keyword evidence="2 8" id="KW-0812">Transmembrane</keyword>
<feature type="transmembrane region" description="Helical" evidence="8">
    <location>
        <begin position="925"/>
        <end position="946"/>
    </location>
</feature>
<keyword evidence="3" id="KW-0547">Nucleotide-binding</keyword>
<gene>
    <name evidence="11" type="ORF">SAMN05216207_100680</name>
</gene>
<protein>
    <submittedName>
        <fullName evidence="11">ABC-type multidrug transport system, ATPase and permease component</fullName>
    </submittedName>
</protein>
<dbReference type="PROSITE" id="PS50893">
    <property type="entry name" value="ABC_TRANSPORTER_2"/>
    <property type="match status" value="2"/>
</dbReference>
<feature type="domain" description="ABC transmembrane type-1" evidence="10">
    <location>
        <begin position="15"/>
        <end position="289"/>
    </location>
</feature>
<dbReference type="Gene3D" id="1.20.1560.10">
    <property type="entry name" value="ABC transporter type 1, transmembrane domain"/>
    <property type="match status" value="2"/>
</dbReference>
<dbReference type="SUPFAM" id="SSF90123">
    <property type="entry name" value="ABC transporter transmembrane region"/>
    <property type="match status" value="2"/>
</dbReference>
<evidence type="ECO:0000259" key="10">
    <source>
        <dbReference type="PROSITE" id="PS50929"/>
    </source>
</evidence>
<accession>A0A1I4VHX7</accession>
<feature type="transmembrane region" description="Helical" evidence="8">
    <location>
        <begin position="39"/>
        <end position="60"/>
    </location>
</feature>
<dbReference type="SMART" id="SM00382">
    <property type="entry name" value="AAA"/>
    <property type="match status" value="2"/>
</dbReference>
<dbReference type="PROSITE" id="PS50929">
    <property type="entry name" value="ABC_TM1F"/>
    <property type="match status" value="2"/>
</dbReference>
<dbReference type="InterPro" id="IPR017871">
    <property type="entry name" value="ABC_transporter-like_CS"/>
</dbReference>
<dbReference type="PANTHER" id="PTHR24221">
    <property type="entry name" value="ATP-BINDING CASSETTE SUB-FAMILY B"/>
    <property type="match status" value="1"/>
</dbReference>
<evidence type="ECO:0000256" key="4">
    <source>
        <dbReference type="ARBA" id="ARBA00022840"/>
    </source>
</evidence>
<feature type="domain" description="ABC transporter" evidence="9">
    <location>
        <begin position="320"/>
        <end position="553"/>
    </location>
</feature>
<evidence type="ECO:0000313" key="12">
    <source>
        <dbReference type="Proteomes" id="UP000199614"/>
    </source>
</evidence>
<dbReference type="GO" id="GO:0016887">
    <property type="term" value="F:ATP hydrolysis activity"/>
    <property type="evidence" value="ECO:0007669"/>
    <property type="project" value="InterPro"/>
</dbReference>
<dbReference type="PROSITE" id="PS00211">
    <property type="entry name" value="ABC_TRANSPORTER_1"/>
    <property type="match status" value="1"/>
</dbReference>
<feature type="domain" description="ABC transporter" evidence="9">
    <location>
        <begin position="1026"/>
        <end position="1251"/>
    </location>
</feature>
<evidence type="ECO:0000256" key="2">
    <source>
        <dbReference type="ARBA" id="ARBA00022692"/>
    </source>
</evidence>
<proteinExistence type="predicted"/>
<dbReference type="STRING" id="260086.SAMN05216207_100680"/>
<dbReference type="EMBL" id="FOUY01000006">
    <property type="protein sequence ID" value="SFN00802.1"/>
    <property type="molecule type" value="Genomic_DNA"/>
</dbReference>
<dbReference type="GO" id="GO:0140359">
    <property type="term" value="F:ABC-type transporter activity"/>
    <property type="evidence" value="ECO:0007669"/>
    <property type="project" value="InterPro"/>
</dbReference>
<evidence type="ECO:0000256" key="5">
    <source>
        <dbReference type="ARBA" id="ARBA00022989"/>
    </source>
</evidence>
<name>A0A1I4VHX7_PSUAM</name>
<dbReference type="SUPFAM" id="SSF52540">
    <property type="entry name" value="P-loop containing nucleoside triphosphate hydrolases"/>
    <property type="match status" value="2"/>
</dbReference>
<feature type="transmembrane region" description="Helical" evidence="8">
    <location>
        <begin position="843"/>
        <end position="865"/>
    </location>
</feature>
<evidence type="ECO:0000256" key="1">
    <source>
        <dbReference type="ARBA" id="ARBA00004651"/>
    </source>
</evidence>
<feature type="transmembrane region" description="Helical" evidence="8">
    <location>
        <begin position="820"/>
        <end position="837"/>
    </location>
</feature>
<evidence type="ECO:0000259" key="9">
    <source>
        <dbReference type="PROSITE" id="PS50893"/>
    </source>
</evidence>
<sequence>MRALSWRRLGGPASAVAVTAAVVAAVAEAVAATVVGRVAAEPAVVLVTVLAALLLGAAVLDTVGRVLFAGVVSRAEGGLRADLVDAALAQPLPRLEDQAVGELLDRVDDDARQLAQLFRRIGWETGRALLRSVLAWLVAGLVFWPAWIAFPLVAGLIVLVARPLTPVVARAKVAEEAAWSDHSAQLEEAIAGQDDVRTSLGQPHVVAGFAARAAEVLRRVRTVCRAATKVGLRTGFVAHAVLGAVALGGVWLVAGDPGGIAALVSLWILVTAFVSQVDAIVDRMPDIQAGLGALTRVRSLLHAEREPAGGAPLPPGPAGVELRGLSAGYDGGFRLAGIDLVVPAGTTCALLGRTGSGKSTVTKVLSRAVEPPRGQVFVGGQDVCATGIDDLRRGIGVVTQRTEVLAATLAENVTLFDPAVTRSAVEVAVSALDLDGWVAALPDGLDTRLGTGGVTLSAGEQQLVAFARLLVRDVAVVVLDEATARMDPRTEERVTRASRALLAGRTGIVVAHRLSTVRRADAVAVLEDGRLVQHGDRARLAGEPGRYAELLEADGDDPADRGPTGSGPGDGRPGNRRPDDRRPSDGRPSDGVPGHDGPTATTGPDCGAGAAPGPSPPAPATAAAPGTGPPARSATATLAPAERAETVHPVPTGTAAPAATAAVPPAATDRVPDTVARRTRRTQEAVPAPVPALWRTVLRLALAHKRWGLAGGFMFTLATLAGASGVVTGWLWGHVAGALQDGATPWGPAVALTAILLLFPLWIAVAFRTYPLWWSAVTLRTRLAVLRGQTMQHRGVRAPAGEVVARALDSDRMTLYVDRWVDVANAGIVVVVAGLVAGDVRVAAVVGAFLLLCAGVAAVGAPFAGRAGRVAADARARFGTALGSALDAVRTLKLAAATGAVRAHLADVDARRVHATVREYRIRTLLDGVPGLLVQVAVVLTWSLYLTGSWDLATALLVSTTLTGAGFLGQVCAAAVTEAPIARRWLRAVAPFAGAADLTRLPPGVDLVAGTAPAPRPAPREPLDRLSLQRLTAVHDDGTVGVCDIDLEVDAGSLVLVTGRVGAGKSSLLAALAGLLRHEGAVRWNGRVVHDAQRFLRPGQVAYVGQVPRVLSGTVGENITLGHRHPAGVVDRAVDDARLGPDLAAAGGADAVVGHRGIRLSGGQVQRLAMARALATGAELVVADDVSSALDVRTEIELWAALRRRGSTVVGASTKRAALARADRVVVLEHGRVAAEGPWSELAPRWSHLAG</sequence>
<evidence type="ECO:0000256" key="3">
    <source>
        <dbReference type="ARBA" id="ARBA00022741"/>
    </source>
</evidence>
<dbReference type="AlphaFoldDB" id="A0A1I4VHX7"/>
<feature type="transmembrane region" description="Helical" evidence="8">
    <location>
        <begin position="745"/>
        <end position="767"/>
    </location>
</feature>
<dbReference type="Gene3D" id="3.40.50.300">
    <property type="entry name" value="P-loop containing nucleotide triphosphate hydrolases"/>
    <property type="match status" value="2"/>
</dbReference>
<evidence type="ECO:0000256" key="6">
    <source>
        <dbReference type="ARBA" id="ARBA00023136"/>
    </source>
</evidence>
<dbReference type="PANTHER" id="PTHR24221:SF654">
    <property type="entry name" value="ATP-BINDING CASSETTE SUB-FAMILY B MEMBER 6"/>
    <property type="match status" value="1"/>
</dbReference>
<organism evidence="11 12">
    <name type="scientific">Pseudonocardia ammonioxydans</name>
    <dbReference type="NCBI Taxonomy" id="260086"/>
    <lineage>
        <taxon>Bacteria</taxon>
        <taxon>Bacillati</taxon>
        <taxon>Actinomycetota</taxon>
        <taxon>Actinomycetes</taxon>
        <taxon>Pseudonocardiales</taxon>
        <taxon>Pseudonocardiaceae</taxon>
        <taxon>Pseudonocardia</taxon>
    </lineage>
</organism>
<feature type="transmembrane region" description="Helical" evidence="8">
    <location>
        <begin position="260"/>
        <end position="281"/>
    </location>
</feature>
<dbReference type="InterPro" id="IPR003439">
    <property type="entry name" value="ABC_transporter-like_ATP-bd"/>
</dbReference>
<dbReference type="InterPro" id="IPR011527">
    <property type="entry name" value="ABC1_TM_dom"/>
</dbReference>
<feature type="compositionally biased region" description="Low complexity" evidence="7">
    <location>
        <begin position="597"/>
        <end position="612"/>
    </location>
</feature>
<dbReference type="InterPro" id="IPR003593">
    <property type="entry name" value="AAA+_ATPase"/>
</dbReference>
<keyword evidence="5 8" id="KW-1133">Transmembrane helix</keyword>
<dbReference type="Pfam" id="PF00005">
    <property type="entry name" value="ABC_tran"/>
    <property type="match status" value="2"/>
</dbReference>